<evidence type="ECO:0000313" key="2">
    <source>
        <dbReference type="Proteomes" id="UP000230709"/>
    </source>
</evidence>
<evidence type="ECO:0008006" key="3">
    <source>
        <dbReference type="Google" id="ProtNLM"/>
    </source>
</evidence>
<gene>
    <name evidence="1" type="ORF">CQW49_02245</name>
</gene>
<dbReference type="KEGG" id="mtw:CQW49_02245"/>
<protein>
    <recommendedName>
        <fullName evidence="3">DUF2267 domain-containing protein</fullName>
    </recommendedName>
</protein>
<keyword evidence="2" id="KW-1185">Reference proteome</keyword>
<dbReference type="Proteomes" id="UP000230709">
    <property type="component" value="Chromosome"/>
</dbReference>
<proteinExistence type="predicted"/>
<dbReference type="STRING" id="595536.GCA_000178815_00496"/>
<dbReference type="EMBL" id="CP023737">
    <property type="protein sequence ID" value="ATQ66845.1"/>
    <property type="molecule type" value="Genomic_DNA"/>
</dbReference>
<name>A0A2D2CVV6_METT3</name>
<evidence type="ECO:0000313" key="1">
    <source>
        <dbReference type="EMBL" id="ATQ66845.1"/>
    </source>
</evidence>
<dbReference type="RefSeq" id="WP_003609793.1">
    <property type="nucleotide sequence ID" value="NZ_ADVE02000001.1"/>
</dbReference>
<sequence length="136" mass="14415">MEQLVAQLKIALGVDAETARIAAGHVLGFFQKAFPDIGVELVDKIPGAREAVAAAAAMRYKRNLLGALGGVGSVIGGKAEVLALTAKLTAMGLSPAQLQRLAKVVFLHAERTIGRQKLQKMTDTIPKLSQFLWPQG</sequence>
<organism evidence="1 2">
    <name type="scientific">Methylosinus trichosporium (strain ATCC 35070 / NCIMB 11131 / UNIQEM 75 / OB3b)</name>
    <dbReference type="NCBI Taxonomy" id="595536"/>
    <lineage>
        <taxon>Bacteria</taxon>
        <taxon>Pseudomonadati</taxon>
        <taxon>Pseudomonadota</taxon>
        <taxon>Alphaproteobacteria</taxon>
        <taxon>Hyphomicrobiales</taxon>
        <taxon>Methylocystaceae</taxon>
        <taxon>Methylosinus</taxon>
    </lineage>
</organism>
<dbReference type="AlphaFoldDB" id="A0A2D2CVV6"/>
<reference evidence="2" key="1">
    <citation type="submission" date="2017-10" db="EMBL/GenBank/DDBJ databases">
        <title>Completed PacBio SMRT sequence of Methylosinus trichosporium OB3b reveals presence of a third large plasmid.</title>
        <authorList>
            <person name="Charles T.C."/>
            <person name="Lynch M.D.J."/>
            <person name="Heil J.R."/>
            <person name="Cheng J."/>
        </authorList>
    </citation>
    <scope>NUCLEOTIDE SEQUENCE [LARGE SCALE GENOMIC DNA]</scope>
    <source>
        <strain evidence="2">OB3b</strain>
    </source>
</reference>
<accession>A0A2D2CVV6</accession>